<feature type="transmembrane region" description="Helical" evidence="3">
    <location>
        <begin position="616"/>
        <end position="636"/>
    </location>
</feature>
<evidence type="ECO:0000256" key="1">
    <source>
        <dbReference type="ARBA" id="ARBA00005585"/>
    </source>
</evidence>
<comment type="caution">
    <text evidence="5">The sequence shown here is derived from an EMBL/GenBank/DDBJ whole genome shotgun (WGS) entry which is preliminary data.</text>
</comment>
<feature type="transmembrane region" description="Helical" evidence="3">
    <location>
        <begin position="674"/>
        <end position="695"/>
    </location>
</feature>
<feature type="transmembrane region" description="Helical" evidence="3">
    <location>
        <begin position="642"/>
        <end position="662"/>
    </location>
</feature>
<reference evidence="5" key="1">
    <citation type="submission" date="2019-08" db="EMBL/GenBank/DDBJ databases">
        <title>The improved chromosome-level genome for the pearl oyster Pinctada fucata martensii using PacBio sequencing and Hi-C.</title>
        <authorList>
            <person name="Zheng Z."/>
        </authorList>
    </citation>
    <scope>NUCLEOTIDE SEQUENCE</scope>
    <source>
        <strain evidence="5">ZZ-2019</strain>
        <tissue evidence="5">Adductor muscle</tissue>
    </source>
</reference>
<dbReference type="PANTHER" id="PTHR10796:SF130">
    <property type="entry name" value="PATCHED DOMAIN-CONTAINING PROTEIN 3-LIKE PROTEIN"/>
    <property type="match status" value="1"/>
</dbReference>
<dbReference type="PANTHER" id="PTHR10796">
    <property type="entry name" value="PATCHED-RELATED"/>
    <property type="match status" value="1"/>
</dbReference>
<evidence type="ECO:0000313" key="6">
    <source>
        <dbReference type="Proteomes" id="UP001186944"/>
    </source>
</evidence>
<evidence type="ECO:0000313" key="5">
    <source>
        <dbReference type="EMBL" id="KAK3091271.1"/>
    </source>
</evidence>
<dbReference type="PROSITE" id="PS50156">
    <property type="entry name" value="SSD"/>
    <property type="match status" value="2"/>
</dbReference>
<feature type="transmembrane region" description="Helical" evidence="3">
    <location>
        <begin position="225"/>
        <end position="247"/>
    </location>
</feature>
<feature type="region of interest" description="Disordered" evidence="2">
    <location>
        <begin position="1"/>
        <end position="50"/>
    </location>
</feature>
<organism evidence="5 6">
    <name type="scientific">Pinctada imbricata</name>
    <name type="common">Atlantic pearl-oyster</name>
    <name type="synonym">Pinctada martensii</name>
    <dbReference type="NCBI Taxonomy" id="66713"/>
    <lineage>
        <taxon>Eukaryota</taxon>
        <taxon>Metazoa</taxon>
        <taxon>Spiralia</taxon>
        <taxon>Lophotrochozoa</taxon>
        <taxon>Mollusca</taxon>
        <taxon>Bivalvia</taxon>
        <taxon>Autobranchia</taxon>
        <taxon>Pteriomorphia</taxon>
        <taxon>Pterioida</taxon>
        <taxon>Pterioidea</taxon>
        <taxon>Pteriidae</taxon>
        <taxon>Pinctada</taxon>
    </lineage>
</organism>
<feature type="domain" description="SSD" evidence="4">
    <location>
        <begin position="196"/>
        <end position="356"/>
    </location>
</feature>
<dbReference type="InterPro" id="IPR053958">
    <property type="entry name" value="HMGCR/SNAP/NPC1-like_SSD"/>
</dbReference>
<accession>A0AA89BRD7</accession>
<sequence length="806" mass="89415">MSETKTNGYMNGSPSHMNGKPSQNGHMNGKPTQNGHPGSPVPGGSKDAPKPNIFKRFSDKIISGLEFAFYKSGSNCRVNSILELWSYDETTINALNDATVKTAVNTITTSPMYYNDFDATTVLGEISRDGSGDIDSAKAAKMTFFLLGEDAYKDNSESWQKLAIDRSLTGYSGISNTYVFATRSFSDEGGNAISDDIKFLSSGYMLVIVFIWIILSRFNLRDQRIALTITGLLVVGFGLGMSFGLSSAAGWKYGPLHSILPFLLLGIGVDDLFVIHGSLNSLSHHDHQKPVSEITGRMLKHAGVSILVTSVTDVMAFGIGATTTLPALKSFCVFSCIGIVGLFCYAATFFVACVTIDLNRTRQERDGCLCCYVHKNYTPNKCSERNLLVTFMQKFYAKFLLKLPVKVYWDSIFGDFVNLEQNFNQDWFIPTDSYAYDYLQAQDKYFPDNGALANVYCKSITYSSKKSNFESLYTSLGSSQYVSNGTVDSWYKSYTEWLATNPTTHNAGKVSGAPDYWPTSEAHFADLLNTYVTQISSGQRHARELVITYSSTSSVYSIDASYVRFQHKLFANAKAEIEAMDAMQSLVATQFTDSECFPYSRQYLTWETNKVIQSELYRNLGLAAACVFVVTLILIANLWTSLMVFICVIMTLVDVAGMMHLWGLTVDTVTSINLIIAIGLAVDYSAHIGHCFMTISGERNDRVKATLVEIGAPVFSGGFSTFLAFILLAASTSYVFRTFFKVFFLVVIFGLFHGLAFLPVLLSWIGPSPYLSADKRYQDPEFKHPEHDLQGFDNKAMDMKQVSEYT</sequence>
<evidence type="ECO:0000256" key="3">
    <source>
        <dbReference type="SAM" id="Phobius"/>
    </source>
</evidence>
<dbReference type="GO" id="GO:0016020">
    <property type="term" value="C:membrane"/>
    <property type="evidence" value="ECO:0007669"/>
    <property type="project" value="TreeGrafter"/>
</dbReference>
<dbReference type="Pfam" id="PF12349">
    <property type="entry name" value="Sterol-sensing"/>
    <property type="match status" value="1"/>
</dbReference>
<dbReference type="InterPro" id="IPR000731">
    <property type="entry name" value="SSD"/>
</dbReference>
<keyword evidence="3" id="KW-0812">Transmembrane</keyword>
<evidence type="ECO:0000256" key="2">
    <source>
        <dbReference type="SAM" id="MobiDB-lite"/>
    </source>
</evidence>
<feature type="transmembrane region" description="Helical" evidence="3">
    <location>
        <begin position="259"/>
        <end position="282"/>
    </location>
</feature>
<keyword evidence="6" id="KW-1185">Reference proteome</keyword>
<name>A0AA89BRD7_PINIB</name>
<dbReference type="AlphaFoldDB" id="A0AA89BRD7"/>
<protein>
    <recommendedName>
        <fullName evidence="4">SSD domain-containing protein</fullName>
    </recommendedName>
</protein>
<comment type="similarity">
    <text evidence="1">Belongs to the patched family.</text>
</comment>
<dbReference type="EMBL" id="VSWD01000010">
    <property type="protein sequence ID" value="KAK3091271.1"/>
    <property type="molecule type" value="Genomic_DNA"/>
</dbReference>
<feature type="transmembrane region" description="Helical" evidence="3">
    <location>
        <begin position="199"/>
        <end position="218"/>
    </location>
</feature>
<evidence type="ECO:0000259" key="4">
    <source>
        <dbReference type="PROSITE" id="PS50156"/>
    </source>
</evidence>
<proteinExistence type="inferred from homology"/>
<feature type="transmembrane region" description="Helical" evidence="3">
    <location>
        <begin position="302"/>
        <end position="321"/>
    </location>
</feature>
<dbReference type="Proteomes" id="UP001186944">
    <property type="component" value="Unassembled WGS sequence"/>
</dbReference>
<feature type="transmembrane region" description="Helical" evidence="3">
    <location>
        <begin position="742"/>
        <end position="765"/>
    </location>
</feature>
<keyword evidence="3" id="KW-0472">Membrane</keyword>
<feature type="compositionally biased region" description="Polar residues" evidence="2">
    <location>
        <begin position="1"/>
        <end position="36"/>
    </location>
</feature>
<feature type="transmembrane region" description="Helical" evidence="3">
    <location>
        <begin position="710"/>
        <end position="730"/>
    </location>
</feature>
<dbReference type="Gene3D" id="1.20.1640.10">
    <property type="entry name" value="Multidrug efflux transporter AcrB transmembrane domain"/>
    <property type="match status" value="2"/>
</dbReference>
<dbReference type="SUPFAM" id="SSF82866">
    <property type="entry name" value="Multidrug efflux transporter AcrB transmembrane domain"/>
    <property type="match status" value="2"/>
</dbReference>
<keyword evidence="3" id="KW-1133">Transmembrane helix</keyword>
<gene>
    <name evidence="5" type="ORF">FSP39_018506</name>
</gene>
<feature type="domain" description="SSD" evidence="4">
    <location>
        <begin position="636"/>
        <end position="764"/>
    </location>
</feature>
<feature type="transmembrane region" description="Helical" evidence="3">
    <location>
        <begin position="327"/>
        <end position="356"/>
    </location>
</feature>
<dbReference type="InterPro" id="IPR051697">
    <property type="entry name" value="Patched_domain-protein"/>
</dbReference>